<keyword evidence="4" id="KW-1185">Reference proteome</keyword>
<evidence type="ECO:0000313" key="2">
    <source>
        <dbReference type="EMBL" id="QNP89440.1"/>
    </source>
</evidence>
<reference evidence="3 4" key="1">
    <citation type="submission" date="2020-08" db="EMBL/GenBank/DDBJ databases">
        <title>novel species in genus Corynebacterium.</title>
        <authorList>
            <person name="Zhang G."/>
        </authorList>
    </citation>
    <scope>NUCLEOTIDE SEQUENCE [LARGE SCALE GENOMIC DNA]</scope>
    <source>
        <strain evidence="2">Zg-917</strain>
        <strain evidence="3 4">zg-917</strain>
    </source>
</reference>
<evidence type="ECO:0000313" key="1">
    <source>
        <dbReference type="EMBL" id="MBC3178146.1"/>
    </source>
</evidence>
<sequence>MVRPSDAFFREVNRAVAKSGALEKAARDIADRATRISRANGGSANYTLRPGIRPNGRAYVDVVSDNHAEERGSEDVTRINALRRASRGER</sequence>
<evidence type="ECO:0000313" key="3">
    <source>
        <dbReference type="Proteomes" id="UP000516235"/>
    </source>
</evidence>
<gene>
    <name evidence="1" type="ORF">H7348_02260</name>
    <name evidence="2" type="ORF">IAU68_06940</name>
</gene>
<evidence type="ECO:0008006" key="5">
    <source>
        <dbReference type="Google" id="ProtNLM"/>
    </source>
</evidence>
<dbReference type="AlphaFoldDB" id="A0A7H0JWM4"/>
<dbReference type="EMBL" id="CP061032">
    <property type="protein sequence ID" value="QNP89440.1"/>
    <property type="molecule type" value="Genomic_DNA"/>
</dbReference>
<proteinExistence type="predicted"/>
<dbReference type="EMBL" id="JACMYE010000001">
    <property type="protein sequence ID" value="MBC3178146.1"/>
    <property type="molecule type" value="Genomic_DNA"/>
</dbReference>
<organism evidence="2 3">
    <name type="scientific">Corynebacterium lujinxingii</name>
    <dbReference type="NCBI Taxonomy" id="2763010"/>
    <lineage>
        <taxon>Bacteria</taxon>
        <taxon>Bacillati</taxon>
        <taxon>Actinomycetota</taxon>
        <taxon>Actinomycetes</taxon>
        <taxon>Mycobacteriales</taxon>
        <taxon>Corynebacteriaceae</taxon>
        <taxon>Corynebacterium</taxon>
    </lineage>
</organism>
<dbReference type="Proteomes" id="UP000642876">
    <property type="component" value="Unassembled WGS sequence"/>
</dbReference>
<dbReference type="RefSeq" id="WP_171192584.1">
    <property type="nucleotide sequence ID" value="NZ_CP061032.1"/>
</dbReference>
<dbReference type="KEGG" id="cluj:IAU68_06940"/>
<evidence type="ECO:0000313" key="4">
    <source>
        <dbReference type="Proteomes" id="UP000642876"/>
    </source>
</evidence>
<accession>A0A7H0JWM4</accession>
<name>A0A7H0JWM4_9CORY</name>
<dbReference type="Proteomes" id="UP000516235">
    <property type="component" value="Chromosome"/>
</dbReference>
<protein>
    <recommendedName>
        <fullName evidence="5">HK97 gp10 family phage protein</fullName>
    </recommendedName>
</protein>